<keyword evidence="7 13" id="KW-1133">Transmembrane helix</keyword>
<keyword evidence="5" id="KW-0677">Repeat</keyword>
<protein>
    <recommendedName>
        <fullName evidence="16">Mitochondrial thiamine pyrophosphate carrier 1</fullName>
    </recommendedName>
</protein>
<keyword evidence="15" id="KW-1185">Reference proteome</keyword>
<dbReference type="EMBL" id="JAPMSZ010000001">
    <property type="protein sequence ID" value="KAJ5115167.1"/>
    <property type="molecule type" value="Genomic_DNA"/>
</dbReference>
<evidence type="ECO:0000313" key="15">
    <source>
        <dbReference type="Proteomes" id="UP001141434"/>
    </source>
</evidence>
<sequence>MSSAQAPLSASTDSEMTGSLSKTGPSSGNTAPAPTGKKDYRGFVAGVFSGIAKLSVGHPFDTVKVRLQTSKDAHFRGPLDCTLQTVRKEGFRGLYKGATPPLVGWMVMDSNRSMLGSLTLYRRLLLENVFSKPHLRAWMPFSRSQSDLGSLPSFGHGIAGIMAGTTVSFIAAPVEHIKARLQVQYAADKTQRMYSGPIDCLRRMLGTHGISGVYRGLWATVLFRSFFFFWWGSYDVLTRYMKQNTSLSAPAINFWAGGISAQVFWLTSYPSDVVKQRLMTDPMGGALNDGERRFRGWKDAAEAVWRERGWRGYWRGFLPCFLRAFPANAMALVAFEGVMRALP</sequence>
<evidence type="ECO:0000256" key="11">
    <source>
        <dbReference type="RuleBase" id="RU000488"/>
    </source>
</evidence>
<evidence type="ECO:0000256" key="6">
    <source>
        <dbReference type="ARBA" id="ARBA00022792"/>
    </source>
</evidence>
<feature type="repeat" description="Solcar" evidence="10">
    <location>
        <begin position="151"/>
        <end position="240"/>
    </location>
</feature>
<keyword evidence="9 10" id="KW-0472">Membrane</keyword>
<reference evidence="14" key="1">
    <citation type="submission" date="2022-11" db="EMBL/GenBank/DDBJ databases">
        <authorList>
            <person name="Petersen C."/>
        </authorList>
    </citation>
    <scope>NUCLEOTIDE SEQUENCE</scope>
    <source>
        <strain evidence="14">IBT 34128</strain>
    </source>
</reference>
<evidence type="ECO:0000256" key="13">
    <source>
        <dbReference type="SAM" id="Phobius"/>
    </source>
</evidence>
<keyword evidence="4 10" id="KW-0812">Transmembrane</keyword>
<dbReference type="InterPro" id="IPR018108">
    <property type="entry name" value="MCP_transmembrane"/>
</dbReference>
<organism evidence="14 15">
    <name type="scientific">Penicillium alfredii</name>
    <dbReference type="NCBI Taxonomy" id="1506179"/>
    <lineage>
        <taxon>Eukaryota</taxon>
        <taxon>Fungi</taxon>
        <taxon>Dikarya</taxon>
        <taxon>Ascomycota</taxon>
        <taxon>Pezizomycotina</taxon>
        <taxon>Eurotiomycetes</taxon>
        <taxon>Eurotiomycetidae</taxon>
        <taxon>Eurotiales</taxon>
        <taxon>Aspergillaceae</taxon>
        <taxon>Penicillium</taxon>
    </lineage>
</organism>
<evidence type="ECO:0008006" key="16">
    <source>
        <dbReference type="Google" id="ProtNLM"/>
    </source>
</evidence>
<reference evidence="14" key="2">
    <citation type="journal article" date="2023" name="IMA Fungus">
        <title>Comparative genomic study of the Penicillium genus elucidates a diverse pangenome and 15 lateral gene transfer events.</title>
        <authorList>
            <person name="Petersen C."/>
            <person name="Sorensen T."/>
            <person name="Nielsen M.R."/>
            <person name="Sondergaard T.E."/>
            <person name="Sorensen J.L."/>
            <person name="Fitzpatrick D.A."/>
            <person name="Frisvad J.C."/>
            <person name="Nielsen K.L."/>
        </authorList>
    </citation>
    <scope>NUCLEOTIDE SEQUENCE</scope>
    <source>
        <strain evidence="14">IBT 34128</strain>
    </source>
</reference>
<dbReference type="InterPro" id="IPR023395">
    <property type="entry name" value="MCP_dom_sf"/>
</dbReference>
<comment type="similarity">
    <text evidence="2 11">Belongs to the mitochondrial carrier (TC 2.A.29) family.</text>
</comment>
<name>A0A9W9GAU8_9EURO</name>
<evidence type="ECO:0000256" key="2">
    <source>
        <dbReference type="ARBA" id="ARBA00006375"/>
    </source>
</evidence>
<dbReference type="SUPFAM" id="SSF103506">
    <property type="entry name" value="Mitochondrial carrier"/>
    <property type="match status" value="1"/>
</dbReference>
<dbReference type="AlphaFoldDB" id="A0A9W9GAU8"/>
<evidence type="ECO:0000256" key="8">
    <source>
        <dbReference type="ARBA" id="ARBA00023128"/>
    </source>
</evidence>
<dbReference type="PANTHER" id="PTHR45624:SF57">
    <property type="entry name" value="MITOCHONDRIAL SUBSTRATE CARRIER FAMILY PROTEIN L"/>
    <property type="match status" value="1"/>
</dbReference>
<evidence type="ECO:0000256" key="4">
    <source>
        <dbReference type="ARBA" id="ARBA00022692"/>
    </source>
</evidence>
<dbReference type="RefSeq" id="XP_056516359.1">
    <property type="nucleotide sequence ID" value="XM_056651509.1"/>
</dbReference>
<accession>A0A9W9GAU8</accession>
<comment type="caution">
    <text evidence="14">The sequence shown here is derived from an EMBL/GenBank/DDBJ whole genome shotgun (WGS) entry which is preliminary data.</text>
</comment>
<dbReference type="GO" id="GO:0000064">
    <property type="term" value="F:L-ornithine transmembrane transporter activity"/>
    <property type="evidence" value="ECO:0007669"/>
    <property type="project" value="TreeGrafter"/>
</dbReference>
<dbReference type="InterPro" id="IPR050567">
    <property type="entry name" value="Mitochondrial_Carrier"/>
</dbReference>
<evidence type="ECO:0000256" key="1">
    <source>
        <dbReference type="ARBA" id="ARBA00004448"/>
    </source>
</evidence>
<feature type="transmembrane region" description="Helical" evidence="13">
    <location>
        <begin position="212"/>
        <end position="232"/>
    </location>
</feature>
<dbReference type="Proteomes" id="UP001141434">
    <property type="component" value="Unassembled WGS sequence"/>
</dbReference>
<comment type="subcellular location">
    <subcellularLocation>
        <location evidence="1">Mitochondrion inner membrane</location>
        <topology evidence="1">Multi-pass membrane protein</topology>
    </subcellularLocation>
</comment>
<dbReference type="GO" id="GO:0005743">
    <property type="term" value="C:mitochondrial inner membrane"/>
    <property type="evidence" value="ECO:0007669"/>
    <property type="project" value="UniProtKB-SubCell"/>
</dbReference>
<proteinExistence type="inferred from homology"/>
<evidence type="ECO:0000256" key="5">
    <source>
        <dbReference type="ARBA" id="ARBA00022737"/>
    </source>
</evidence>
<evidence type="ECO:0000256" key="10">
    <source>
        <dbReference type="PROSITE-ProRule" id="PRU00282"/>
    </source>
</evidence>
<evidence type="ECO:0000256" key="12">
    <source>
        <dbReference type="SAM" id="MobiDB-lite"/>
    </source>
</evidence>
<dbReference type="GO" id="GO:1990575">
    <property type="term" value="P:mitochondrial L-ornithine transmembrane transport"/>
    <property type="evidence" value="ECO:0007669"/>
    <property type="project" value="TreeGrafter"/>
</dbReference>
<dbReference type="OrthoDB" id="193856at2759"/>
<dbReference type="InterPro" id="IPR002067">
    <property type="entry name" value="MCP"/>
</dbReference>
<dbReference type="PANTHER" id="PTHR45624">
    <property type="entry name" value="MITOCHONDRIAL BASIC AMINO ACIDS TRANSPORTER-RELATED"/>
    <property type="match status" value="1"/>
</dbReference>
<gene>
    <name evidence="14" type="ORF">NUU61_000926</name>
</gene>
<feature type="compositionally biased region" description="Polar residues" evidence="12">
    <location>
        <begin position="1"/>
        <end position="32"/>
    </location>
</feature>
<feature type="region of interest" description="Disordered" evidence="12">
    <location>
        <begin position="1"/>
        <end position="35"/>
    </location>
</feature>
<evidence type="ECO:0000313" key="14">
    <source>
        <dbReference type="EMBL" id="KAJ5115167.1"/>
    </source>
</evidence>
<dbReference type="GeneID" id="81390677"/>
<evidence type="ECO:0000256" key="3">
    <source>
        <dbReference type="ARBA" id="ARBA00022448"/>
    </source>
</evidence>
<keyword evidence="8" id="KW-0496">Mitochondrion</keyword>
<keyword evidence="6" id="KW-0999">Mitochondrion inner membrane</keyword>
<evidence type="ECO:0000256" key="9">
    <source>
        <dbReference type="ARBA" id="ARBA00023136"/>
    </source>
</evidence>
<keyword evidence="3 11" id="KW-0813">Transport</keyword>
<feature type="repeat" description="Solcar" evidence="10">
    <location>
        <begin position="37"/>
        <end position="122"/>
    </location>
</feature>
<evidence type="ECO:0000256" key="7">
    <source>
        <dbReference type="ARBA" id="ARBA00022989"/>
    </source>
</evidence>
<dbReference type="Pfam" id="PF00153">
    <property type="entry name" value="Mito_carr"/>
    <property type="match status" value="3"/>
</dbReference>
<dbReference type="Gene3D" id="1.50.40.10">
    <property type="entry name" value="Mitochondrial carrier domain"/>
    <property type="match status" value="2"/>
</dbReference>
<feature type="transmembrane region" description="Helical" evidence="13">
    <location>
        <begin position="252"/>
        <end position="269"/>
    </location>
</feature>
<dbReference type="PRINTS" id="PR00926">
    <property type="entry name" value="MITOCARRIER"/>
</dbReference>
<feature type="repeat" description="Solcar" evidence="10">
    <location>
        <begin position="248"/>
        <end position="341"/>
    </location>
</feature>
<dbReference type="PROSITE" id="PS50920">
    <property type="entry name" value="SOLCAR"/>
    <property type="match status" value="3"/>
</dbReference>